<proteinExistence type="predicted"/>
<evidence type="ECO:0000259" key="1">
    <source>
        <dbReference type="Pfam" id="PF00534"/>
    </source>
</evidence>
<gene>
    <name evidence="2" type="ORF">S01H1_53512</name>
</gene>
<dbReference type="Pfam" id="PF00534">
    <property type="entry name" value="Glycos_transf_1"/>
    <property type="match status" value="1"/>
</dbReference>
<feature type="non-terminal residue" evidence="2">
    <location>
        <position position="1"/>
    </location>
</feature>
<feature type="non-terminal residue" evidence="2">
    <location>
        <position position="259"/>
    </location>
</feature>
<sequence>VCRWLGRSGKLKAVIFQNEEKKSEWKQKAIGFEDTKLVSLFGAIDLNKYYEVCTQPRDKKEYMVILKHCKPDGRKYVTEESKNGGDKKHIWQKHFFKETDIKFYTRLMKDAKNIIFEFMEAHKEVVNHFEHKWWCNGCGKEMKVGESMATCCEGAHPIKRMIFHKWNAMDVGDFLARGHVYLYRTSNHWRDNYPRVVAEALAAGLPVLSEPRDGTKDRIVHGDTGFYCCHYDEYIMNIKTLMRKESLRQAIGRNAKDWA</sequence>
<evidence type="ECO:0000313" key="2">
    <source>
        <dbReference type="EMBL" id="GAG24719.1"/>
    </source>
</evidence>
<feature type="domain" description="Glycosyl transferase family 1" evidence="1">
    <location>
        <begin position="158"/>
        <end position="258"/>
    </location>
</feature>
<reference evidence="2" key="1">
    <citation type="journal article" date="2014" name="Front. Microbiol.">
        <title>High frequency of phylogenetically diverse reductive dehalogenase-homologous genes in deep subseafloor sedimentary metagenomes.</title>
        <authorList>
            <person name="Kawai M."/>
            <person name="Futagami T."/>
            <person name="Toyoda A."/>
            <person name="Takaki Y."/>
            <person name="Nishi S."/>
            <person name="Hori S."/>
            <person name="Arai W."/>
            <person name="Tsubouchi T."/>
            <person name="Morono Y."/>
            <person name="Uchiyama I."/>
            <person name="Ito T."/>
            <person name="Fujiyama A."/>
            <person name="Inagaki F."/>
            <person name="Takami H."/>
        </authorList>
    </citation>
    <scope>NUCLEOTIDE SEQUENCE</scope>
    <source>
        <strain evidence="2">Expedition CK06-06</strain>
    </source>
</reference>
<dbReference type="GO" id="GO:0016757">
    <property type="term" value="F:glycosyltransferase activity"/>
    <property type="evidence" value="ECO:0007669"/>
    <property type="project" value="InterPro"/>
</dbReference>
<dbReference type="SUPFAM" id="SSF53756">
    <property type="entry name" value="UDP-Glycosyltransferase/glycogen phosphorylase"/>
    <property type="match status" value="1"/>
</dbReference>
<dbReference type="AlphaFoldDB" id="X0W1P3"/>
<comment type="caution">
    <text evidence="2">The sequence shown here is derived from an EMBL/GenBank/DDBJ whole genome shotgun (WGS) entry which is preliminary data.</text>
</comment>
<dbReference type="Gene3D" id="3.40.50.2000">
    <property type="entry name" value="Glycogen Phosphorylase B"/>
    <property type="match status" value="1"/>
</dbReference>
<dbReference type="EMBL" id="BARS01034654">
    <property type="protein sequence ID" value="GAG24719.1"/>
    <property type="molecule type" value="Genomic_DNA"/>
</dbReference>
<organism evidence="2">
    <name type="scientific">marine sediment metagenome</name>
    <dbReference type="NCBI Taxonomy" id="412755"/>
    <lineage>
        <taxon>unclassified sequences</taxon>
        <taxon>metagenomes</taxon>
        <taxon>ecological metagenomes</taxon>
    </lineage>
</organism>
<protein>
    <recommendedName>
        <fullName evidence="1">Glycosyl transferase family 1 domain-containing protein</fullName>
    </recommendedName>
</protein>
<name>X0W1P3_9ZZZZ</name>
<accession>X0W1P3</accession>
<dbReference type="InterPro" id="IPR001296">
    <property type="entry name" value="Glyco_trans_1"/>
</dbReference>